<dbReference type="AlphaFoldDB" id="M0IHC5"/>
<dbReference type="OrthoDB" id="381552at2157"/>
<dbReference type="Proteomes" id="UP000011550">
    <property type="component" value="Unassembled WGS sequence"/>
</dbReference>
<protein>
    <submittedName>
        <fullName evidence="1">Uncharacterized protein</fullName>
    </submittedName>
</protein>
<dbReference type="EMBL" id="AOLN01000011">
    <property type="protein sequence ID" value="ELZ95258.1"/>
    <property type="molecule type" value="Genomic_DNA"/>
</dbReference>
<keyword evidence="2" id="KW-1185">Reference proteome</keyword>
<organism evidence="1 2">
    <name type="scientific">Haloferax mucosum ATCC BAA-1512</name>
    <dbReference type="NCBI Taxonomy" id="662479"/>
    <lineage>
        <taxon>Archaea</taxon>
        <taxon>Methanobacteriati</taxon>
        <taxon>Methanobacteriota</taxon>
        <taxon>Stenosarchaea group</taxon>
        <taxon>Halobacteria</taxon>
        <taxon>Halobacteriales</taxon>
        <taxon>Haloferacaceae</taxon>
        <taxon>Haloferax</taxon>
    </lineage>
</organism>
<dbReference type="STRING" id="662479.C440_09277"/>
<comment type="caution">
    <text evidence="1">The sequence shown here is derived from an EMBL/GenBank/DDBJ whole genome shotgun (WGS) entry which is preliminary data.</text>
</comment>
<gene>
    <name evidence="1" type="ORF">C440_09277</name>
</gene>
<name>M0IHC5_9EURY</name>
<reference evidence="1 2" key="1">
    <citation type="journal article" date="2014" name="PLoS Genet.">
        <title>Phylogenetically driven sequencing of extremely halophilic archaea reveals strategies for static and dynamic osmo-response.</title>
        <authorList>
            <person name="Becker E.A."/>
            <person name="Seitzer P.M."/>
            <person name="Tritt A."/>
            <person name="Larsen D."/>
            <person name="Krusor M."/>
            <person name="Yao A.I."/>
            <person name="Wu D."/>
            <person name="Madern D."/>
            <person name="Eisen J.A."/>
            <person name="Darling A.E."/>
            <person name="Facciotti M.T."/>
        </authorList>
    </citation>
    <scope>NUCLEOTIDE SEQUENCE [LARGE SCALE GENOMIC DNA]</scope>
    <source>
        <strain evidence="1 2">ATCC BAA-1512</strain>
    </source>
</reference>
<dbReference type="RefSeq" id="WP_008320112.1">
    <property type="nucleotide sequence ID" value="NZ_AOLN01000011.1"/>
</dbReference>
<accession>M0IHC5</accession>
<evidence type="ECO:0000313" key="1">
    <source>
        <dbReference type="EMBL" id="ELZ95258.1"/>
    </source>
</evidence>
<proteinExistence type="predicted"/>
<evidence type="ECO:0000313" key="2">
    <source>
        <dbReference type="Proteomes" id="UP000011550"/>
    </source>
</evidence>
<sequence>MVEEGRLPGINKLTEAYLDAWDQFGTNQFTAEGLRNELLRESNEPENVPDENSIYSSLYRAATIGLVTFHGDKKFSIRITPEDNKDVRHEVAVEHIDRLWVEIKDEYDERMSADKQENQDKSVIEYQENRYLRTFVGYNTDIKENLEGYFQAALDLDEHSGVVLESWVSVAEAADKLSNNLCNDEQMEDNGFLYRFKKEGEEITKDEDDERIIRIFLAETRFSD</sequence>